<evidence type="ECO:0000313" key="2">
    <source>
        <dbReference type="Proteomes" id="UP001228376"/>
    </source>
</evidence>
<reference evidence="1 2" key="1">
    <citation type="submission" date="2023-10" db="EMBL/GenBank/DDBJ databases">
        <title>179-bfca-hs.</title>
        <authorList>
            <person name="Miliotis G."/>
            <person name="Sengupta P."/>
            <person name="Hameed A."/>
            <person name="Chuvochina M."/>
            <person name="Mcdonagh F."/>
            <person name="Simpson A.C."/>
            <person name="Singh N.K."/>
            <person name="Rekha P.D."/>
            <person name="Raman K."/>
            <person name="Hugenholtz P."/>
            <person name="Venkateswaran K."/>
        </authorList>
    </citation>
    <scope>NUCLEOTIDE SEQUENCE [LARGE SCALE GENOMIC DNA]</scope>
    <source>
        <strain evidence="1 2">179-BFC-A-HS</strain>
    </source>
</reference>
<keyword evidence="2" id="KW-1185">Reference proteome</keyword>
<accession>A0ABU5CDG2</accession>
<proteinExistence type="predicted"/>
<organism evidence="1 2">
    <name type="scientific">Tigheibacillus jepli</name>
    <dbReference type="NCBI Taxonomy" id="3035914"/>
    <lineage>
        <taxon>Bacteria</taxon>
        <taxon>Bacillati</taxon>
        <taxon>Bacillota</taxon>
        <taxon>Bacilli</taxon>
        <taxon>Bacillales</taxon>
        <taxon>Bacillaceae</taxon>
        <taxon>Tigheibacillus</taxon>
    </lineage>
</organism>
<dbReference type="EMBL" id="JAROCA020000001">
    <property type="protein sequence ID" value="MDY0404373.1"/>
    <property type="molecule type" value="Genomic_DNA"/>
</dbReference>
<comment type="caution">
    <text evidence="1">The sequence shown here is derived from an EMBL/GenBank/DDBJ whole genome shotgun (WGS) entry which is preliminary data.</text>
</comment>
<name>A0ABU5CDG2_9BACI</name>
<evidence type="ECO:0008006" key="3">
    <source>
        <dbReference type="Google" id="ProtNLM"/>
    </source>
</evidence>
<protein>
    <recommendedName>
        <fullName evidence="3">DUF1508 domain-containing protein</fullName>
    </recommendedName>
</protein>
<dbReference type="RefSeq" id="WP_306067279.1">
    <property type="nucleotide sequence ID" value="NZ_JAROCA020000001.1"/>
</dbReference>
<dbReference type="Proteomes" id="UP001228376">
    <property type="component" value="Unassembled WGS sequence"/>
</dbReference>
<gene>
    <name evidence="1" type="ORF">P5G51_002135</name>
</gene>
<sequence>MDRSLKHTDYEKGVRAFLNKENDTYHLAFRRSSKNLYEGIFYKEIGTDFNNGIFKFVNKEGKTCQVHVSADQIDGIMKEPPNMA</sequence>
<evidence type="ECO:0000313" key="1">
    <source>
        <dbReference type="EMBL" id="MDY0404373.1"/>
    </source>
</evidence>